<evidence type="ECO:0000313" key="2">
    <source>
        <dbReference type="EMBL" id="KYF65481.1"/>
    </source>
</evidence>
<keyword evidence="1" id="KW-0812">Transmembrane</keyword>
<dbReference type="Proteomes" id="UP000075260">
    <property type="component" value="Unassembled WGS sequence"/>
</dbReference>
<name>A0A150QBX8_SORCE</name>
<feature type="transmembrane region" description="Helical" evidence="1">
    <location>
        <begin position="158"/>
        <end position="179"/>
    </location>
</feature>
<keyword evidence="1" id="KW-0472">Membrane</keyword>
<dbReference type="EMBL" id="JEMA01000831">
    <property type="protein sequence ID" value="KYF65481.1"/>
    <property type="molecule type" value="Genomic_DNA"/>
</dbReference>
<feature type="transmembrane region" description="Helical" evidence="1">
    <location>
        <begin position="105"/>
        <end position="128"/>
    </location>
</feature>
<proteinExistence type="predicted"/>
<evidence type="ECO:0000256" key="1">
    <source>
        <dbReference type="SAM" id="Phobius"/>
    </source>
</evidence>
<sequence>MDSDVLPFVRISGLFAALGSLIYAVGDVFLLAPKVGPTRGVPVPIDTVARPELRRRAALLANLSILPPRRLLWGGLLGVFAAPLVLAGVYPIYQGLRPAGVAWALPPALLFAYAIAVGPFVHGSFIYLGDTAQALRAGGAARDALFAALERQHGVMQLGYAVIFLCTLVASLWFSAVVASGRTAFPTWMAAVNPVAATLVWLAVKRALPARAREYTEGAGFNIAYVIFFALTTATLW</sequence>
<feature type="transmembrane region" description="Helical" evidence="1">
    <location>
        <begin position="12"/>
        <end position="32"/>
    </location>
</feature>
<comment type="caution">
    <text evidence="2">The sequence shown here is derived from an EMBL/GenBank/DDBJ whole genome shotgun (WGS) entry which is preliminary data.</text>
</comment>
<dbReference type="AlphaFoldDB" id="A0A150QBX8"/>
<dbReference type="RefSeq" id="WP_061611085.1">
    <property type="nucleotide sequence ID" value="NZ_JEMA01000831.1"/>
</dbReference>
<feature type="transmembrane region" description="Helical" evidence="1">
    <location>
        <begin position="185"/>
        <end position="204"/>
    </location>
</feature>
<dbReference type="Pfam" id="PF20599">
    <property type="entry name" value="DUF6796"/>
    <property type="match status" value="1"/>
</dbReference>
<evidence type="ECO:0000313" key="3">
    <source>
        <dbReference type="Proteomes" id="UP000075260"/>
    </source>
</evidence>
<feature type="transmembrane region" description="Helical" evidence="1">
    <location>
        <begin position="216"/>
        <end position="236"/>
    </location>
</feature>
<dbReference type="InterPro" id="IPR046475">
    <property type="entry name" value="DUF6796"/>
</dbReference>
<gene>
    <name evidence="2" type="ORF">BE15_24600</name>
</gene>
<feature type="transmembrane region" description="Helical" evidence="1">
    <location>
        <begin position="71"/>
        <end position="93"/>
    </location>
</feature>
<protein>
    <submittedName>
        <fullName evidence="2">Uncharacterized protein</fullName>
    </submittedName>
</protein>
<reference evidence="2 3" key="1">
    <citation type="submission" date="2014-02" db="EMBL/GenBank/DDBJ databases">
        <title>The small core and large imbalanced accessory genome model reveals a collaborative survival strategy of Sorangium cellulosum strains in nature.</title>
        <authorList>
            <person name="Han K."/>
            <person name="Peng R."/>
            <person name="Blom J."/>
            <person name="Li Y.-Z."/>
        </authorList>
    </citation>
    <scope>NUCLEOTIDE SEQUENCE [LARGE SCALE GENOMIC DNA]</scope>
    <source>
        <strain evidence="2 3">So0008-312</strain>
    </source>
</reference>
<dbReference type="OrthoDB" id="5540880at2"/>
<organism evidence="2 3">
    <name type="scientific">Sorangium cellulosum</name>
    <name type="common">Polyangium cellulosum</name>
    <dbReference type="NCBI Taxonomy" id="56"/>
    <lineage>
        <taxon>Bacteria</taxon>
        <taxon>Pseudomonadati</taxon>
        <taxon>Myxococcota</taxon>
        <taxon>Polyangia</taxon>
        <taxon>Polyangiales</taxon>
        <taxon>Polyangiaceae</taxon>
        <taxon>Sorangium</taxon>
    </lineage>
</organism>
<keyword evidence="1" id="KW-1133">Transmembrane helix</keyword>
<accession>A0A150QBX8</accession>